<evidence type="ECO:0000313" key="3">
    <source>
        <dbReference type="EMBL" id="RBP97297.1"/>
    </source>
</evidence>
<reference evidence="3 4" key="1">
    <citation type="submission" date="2017-10" db="EMBL/GenBank/DDBJ databases">
        <title>Bifidobacterium xylocopum sp. nov. and Bifidobacterium aemilianum sp. nov., from the carpenter bee (Xylocopa violacea) digestive tract.</title>
        <authorList>
            <person name="Alberoni D."/>
            <person name="Baffoni L."/>
            <person name="Di Gioia D."/>
            <person name="Gaggia F."/>
            <person name="Biavati B."/>
        </authorList>
    </citation>
    <scope>NUCLEOTIDE SEQUENCE [LARGE SCALE GENOMIC DNA]</scope>
    <source>
        <strain evidence="3 4">XV10</strain>
    </source>
</reference>
<protein>
    <submittedName>
        <fullName evidence="3">Uncharacterized protein</fullName>
    </submittedName>
</protein>
<comment type="subcellular location">
    <subcellularLocation>
        <location evidence="1">Cell envelope</location>
    </subcellularLocation>
</comment>
<dbReference type="RefSeq" id="WP_145961906.1">
    <property type="nucleotide sequence ID" value="NZ_PDCG01000010.1"/>
</dbReference>
<dbReference type="EMBL" id="PDCG01000010">
    <property type="protein sequence ID" value="RBP97297.1"/>
    <property type="molecule type" value="Genomic_DNA"/>
</dbReference>
<feature type="transmembrane region" description="Helical" evidence="2">
    <location>
        <begin position="262"/>
        <end position="282"/>
    </location>
</feature>
<name>A0A366K7L1_9BIFI</name>
<keyword evidence="2" id="KW-0812">Transmembrane</keyword>
<evidence type="ECO:0000313" key="4">
    <source>
        <dbReference type="Proteomes" id="UP000252530"/>
    </source>
</evidence>
<dbReference type="AlphaFoldDB" id="A0A366K7L1"/>
<keyword evidence="4" id="KW-1185">Reference proteome</keyword>
<gene>
    <name evidence="3" type="ORF">CRD60_07675</name>
</gene>
<dbReference type="OrthoDB" id="3232769at2"/>
<dbReference type="Proteomes" id="UP000252530">
    <property type="component" value="Unassembled WGS sequence"/>
</dbReference>
<comment type="caution">
    <text evidence="3">The sequence shown here is derived from an EMBL/GenBank/DDBJ whole genome shotgun (WGS) entry which is preliminary data.</text>
</comment>
<proteinExistence type="predicted"/>
<feature type="non-terminal residue" evidence="3">
    <location>
        <position position="1"/>
    </location>
</feature>
<sequence>SHIGPDEIDDTSHTMTLYARYTHRVTISYDLGDATGQVPPITSQTINKDTTLTTGGLPTPGAWTGHTFKGWHTDTNLTQPWRTGPVGANMTLHAKWVVQHTLTAHANYPGANPATWTLHVDDGDDAWGALYREITIPSRTGWTFDDWYTDPAATTHYTGQAITADTDMYMGWKRATWPVELDPNGGTWPDGTTGSKNQTVTEGDLVAMPDPPTKPGWILTGWTDTFTGADFDPATTPITRWTFLKAKWAPAITQLPLTGGPLGAWTLPTLGILTSMTLLTGIRLTHRRKQTGHNLRH</sequence>
<dbReference type="GO" id="GO:0030313">
    <property type="term" value="C:cell envelope"/>
    <property type="evidence" value="ECO:0007669"/>
    <property type="project" value="UniProtKB-SubCell"/>
</dbReference>
<dbReference type="Pfam" id="PF09479">
    <property type="entry name" value="Flg_new"/>
    <property type="match status" value="3"/>
</dbReference>
<dbReference type="InterPro" id="IPR013378">
    <property type="entry name" value="InlB-like_B-rpt"/>
</dbReference>
<keyword evidence="2" id="KW-1133">Transmembrane helix</keyword>
<keyword evidence="2" id="KW-0472">Membrane</keyword>
<evidence type="ECO:0000256" key="1">
    <source>
        <dbReference type="ARBA" id="ARBA00004196"/>
    </source>
</evidence>
<dbReference type="Gene3D" id="2.60.40.4270">
    <property type="entry name" value="Listeria-Bacteroides repeat domain"/>
    <property type="match status" value="2"/>
</dbReference>
<evidence type="ECO:0000256" key="2">
    <source>
        <dbReference type="SAM" id="Phobius"/>
    </source>
</evidence>
<accession>A0A366K7L1</accession>
<organism evidence="3 4">
    <name type="scientific">Bifidobacterium aemilianum</name>
    <dbReference type="NCBI Taxonomy" id="2493120"/>
    <lineage>
        <taxon>Bacteria</taxon>
        <taxon>Bacillati</taxon>
        <taxon>Actinomycetota</taxon>
        <taxon>Actinomycetes</taxon>
        <taxon>Bifidobacteriales</taxon>
        <taxon>Bifidobacteriaceae</taxon>
        <taxon>Bifidobacterium</taxon>
    </lineage>
</organism>
<dbReference type="InterPro" id="IPR042229">
    <property type="entry name" value="Listeria/Bacterioides_rpt_sf"/>
</dbReference>